<dbReference type="AlphaFoldDB" id="A0AAV7YSW3"/>
<organism evidence="8 9">
    <name type="scientific">Anaeramoeba flamelloides</name>
    <dbReference type="NCBI Taxonomy" id="1746091"/>
    <lineage>
        <taxon>Eukaryota</taxon>
        <taxon>Metamonada</taxon>
        <taxon>Anaeramoebidae</taxon>
        <taxon>Anaeramoeba</taxon>
    </lineage>
</organism>
<evidence type="ECO:0000313" key="8">
    <source>
        <dbReference type="EMBL" id="KAJ3431827.1"/>
    </source>
</evidence>
<dbReference type="PANTHER" id="PTHR45705:SF1">
    <property type="entry name" value="FI20236P1"/>
    <property type="match status" value="1"/>
</dbReference>
<keyword evidence="1" id="KW-0343">GTPase activation</keyword>
<dbReference type="GO" id="GO:0005737">
    <property type="term" value="C:cytoplasm"/>
    <property type="evidence" value="ECO:0007669"/>
    <property type="project" value="TreeGrafter"/>
</dbReference>
<dbReference type="InterPro" id="IPR001164">
    <property type="entry name" value="ArfGAP_dom"/>
</dbReference>
<dbReference type="EMBL" id="JANTQA010000047">
    <property type="protein sequence ID" value="KAJ3431827.1"/>
    <property type="molecule type" value="Genomic_DNA"/>
</dbReference>
<dbReference type="Pfam" id="PF01412">
    <property type="entry name" value="ArfGap"/>
    <property type="match status" value="1"/>
</dbReference>
<proteinExistence type="predicted"/>
<feature type="compositionally biased region" description="Low complexity" evidence="6">
    <location>
        <begin position="365"/>
        <end position="415"/>
    </location>
</feature>
<dbReference type="InterPro" id="IPR037278">
    <property type="entry name" value="ARFGAP/RecO"/>
</dbReference>
<evidence type="ECO:0000256" key="3">
    <source>
        <dbReference type="ARBA" id="ARBA00022771"/>
    </source>
</evidence>
<dbReference type="PANTHER" id="PTHR45705">
    <property type="entry name" value="FI20236P1"/>
    <property type="match status" value="1"/>
</dbReference>
<evidence type="ECO:0000256" key="6">
    <source>
        <dbReference type="SAM" id="MobiDB-lite"/>
    </source>
</evidence>
<feature type="region of interest" description="Disordered" evidence="6">
    <location>
        <begin position="363"/>
        <end position="419"/>
    </location>
</feature>
<dbReference type="SUPFAM" id="SSF57863">
    <property type="entry name" value="ArfGap/RecO-like zinc finger"/>
    <property type="match status" value="1"/>
</dbReference>
<comment type="caution">
    <text evidence="8">The sequence shown here is derived from an EMBL/GenBank/DDBJ whole genome shotgun (WGS) entry which is preliminary data.</text>
</comment>
<evidence type="ECO:0000256" key="2">
    <source>
        <dbReference type="ARBA" id="ARBA00022723"/>
    </source>
</evidence>
<dbReference type="Gene3D" id="1.10.220.150">
    <property type="entry name" value="Arf GTPase activating protein"/>
    <property type="match status" value="1"/>
</dbReference>
<dbReference type="SMART" id="SM00105">
    <property type="entry name" value="ArfGap"/>
    <property type="match status" value="1"/>
</dbReference>
<evidence type="ECO:0000256" key="5">
    <source>
        <dbReference type="PROSITE-ProRule" id="PRU00288"/>
    </source>
</evidence>
<feature type="compositionally biased region" description="Basic and acidic residues" evidence="6">
    <location>
        <begin position="130"/>
        <end position="140"/>
    </location>
</feature>
<dbReference type="FunFam" id="1.10.220.150:FF:000009">
    <property type="entry name" value="stromal membrane-associated protein 1 isoform X1"/>
    <property type="match status" value="1"/>
</dbReference>
<feature type="compositionally biased region" description="Basic residues" evidence="6">
    <location>
        <begin position="145"/>
        <end position="163"/>
    </location>
</feature>
<evidence type="ECO:0000259" key="7">
    <source>
        <dbReference type="PROSITE" id="PS50115"/>
    </source>
</evidence>
<accession>A0AAV7YSW3</accession>
<name>A0AAV7YSW3_9EUKA</name>
<feature type="region of interest" description="Disordered" evidence="6">
    <location>
        <begin position="248"/>
        <end position="296"/>
    </location>
</feature>
<keyword evidence="2" id="KW-0479">Metal-binding</keyword>
<feature type="domain" description="Arf-GAP" evidence="7">
    <location>
        <begin position="12"/>
        <end position="132"/>
    </location>
</feature>
<evidence type="ECO:0000313" key="9">
    <source>
        <dbReference type="Proteomes" id="UP001146793"/>
    </source>
</evidence>
<feature type="compositionally biased region" description="Basic residues" evidence="6">
    <location>
        <begin position="172"/>
        <end position="187"/>
    </location>
</feature>
<evidence type="ECO:0000256" key="4">
    <source>
        <dbReference type="ARBA" id="ARBA00022833"/>
    </source>
</evidence>
<feature type="compositionally biased region" description="Low complexity" evidence="6">
    <location>
        <begin position="274"/>
        <end position="296"/>
    </location>
</feature>
<evidence type="ECO:0000256" key="1">
    <source>
        <dbReference type="ARBA" id="ARBA00022468"/>
    </source>
</evidence>
<dbReference type="GO" id="GO:0005096">
    <property type="term" value="F:GTPase activator activity"/>
    <property type="evidence" value="ECO:0007669"/>
    <property type="project" value="UniProtKB-KW"/>
</dbReference>
<reference evidence="8" key="1">
    <citation type="submission" date="2022-08" db="EMBL/GenBank/DDBJ databases">
        <title>Novel sulphate-reducing endosymbionts in the free-living metamonad Anaeramoeba.</title>
        <authorList>
            <person name="Jerlstrom-Hultqvist J."/>
            <person name="Cepicka I."/>
            <person name="Gallot-Lavallee L."/>
            <person name="Salas-Leiva D."/>
            <person name="Curtis B.A."/>
            <person name="Zahonova K."/>
            <person name="Pipaliya S."/>
            <person name="Dacks J."/>
            <person name="Roger A.J."/>
        </authorList>
    </citation>
    <scope>NUCLEOTIDE SEQUENCE</scope>
    <source>
        <strain evidence="8">Busselton2</strain>
    </source>
</reference>
<feature type="compositionally biased region" description="Low complexity" evidence="6">
    <location>
        <begin position="258"/>
        <end position="267"/>
    </location>
</feature>
<sequence>MSNKKLAHGKHMKILKNLLQIPSNQVCADCGCAGPTWASVNLGVFICINCSGVHRSIGTHITQVRSTTLDSWTVNQVKTMSEVGNVIGNSYWEGKLPQGFVRPKPSNKFAVEQFIRDKYQHRLYFSKQPKTHETITEKTTQKQKTQSKHVKSPRHSRHMTRSKSRNEEFSRHSKSRHNRRHVKRIKKSASEPKLSGSRQQPIKKSQFGTFENLIDIDEPNEIKTKKNDEQLITMEAFYSISEETTKTKKEENNLVSKQQQQQQQQQQQKERTRTLQQRQQRQIQNKPKTNNQSQNQVQNPNQLIDFHTNLNQTNKNTTSQSNSKQNMNLITEDLFSLGINQNNSTDKQTKKGDLDKDYIMSMFGQSNNNNSSNNNNNNFNNFNSQQNTMYNRNQRNTQNNYSSNQFNFQTNNKNTVKSGYNKNQMPTNSNRNMKWNTNPNQQFSSFGQNQMNNRWRISNQTQSQYQVNNSVFDFF</sequence>
<gene>
    <name evidence="8" type="ORF">M0812_20751</name>
</gene>
<dbReference type="PROSITE" id="PS50115">
    <property type="entry name" value="ARFGAP"/>
    <property type="match status" value="1"/>
</dbReference>
<keyword evidence="3 5" id="KW-0863">Zinc-finger</keyword>
<protein>
    <submittedName>
        <fullName evidence="8">Adp-ribosylation factor gtpase-activating protein</fullName>
    </submittedName>
</protein>
<dbReference type="Proteomes" id="UP001146793">
    <property type="component" value="Unassembled WGS sequence"/>
</dbReference>
<dbReference type="InterPro" id="IPR051718">
    <property type="entry name" value="ARF_GTPase-activating"/>
</dbReference>
<feature type="compositionally biased region" description="Polar residues" evidence="6">
    <location>
        <begin position="196"/>
        <end position="209"/>
    </location>
</feature>
<dbReference type="CDD" id="cd08204">
    <property type="entry name" value="ArfGap"/>
    <property type="match status" value="1"/>
</dbReference>
<dbReference type="GO" id="GO:0008270">
    <property type="term" value="F:zinc ion binding"/>
    <property type="evidence" value="ECO:0007669"/>
    <property type="project" value="UniProtKB-KW"/>
</dbReference>
<keyword evidence="4" id="KW-0862">Zinc</keyword>
<dbReference type="InterPro" id="IPR038508">
    <property type="entry name" value="ArfGAP_dom_sf"/>
</dbReference>
<dbReference type="PRINTS" id="PR00405">
    <property type="entry name" value="REVINTRACTNG"/>
</dbReference>
<feature type="region of interest" description="Disordered" evidence="6">
    <location>
        <begin position="126"/>
        <end position="211"/>
    </location>
</feature>